<dbReference type="Proteomes" id="UP001203852">
    <property type="component" value="Unassembled WGS sequence"/>
</dbReference>
<dbReference type="AlphaFoldDB" id="A0AAN6E504"/>
<protein>
    <submittedName>
        <fullName evidence="2">Uncharacterized protein</fullName>
    </submittedName>
</protein>
<feature type="transmembrane region" description="Helical" evidence="1">
    <location>
        <begin position="309"/>
        <end position="330"/>
    </location>
</feature>
<sequence>MDPPLDLHITKWPNSNDDCWGLIEKLWAVASPSTIPDKHIDLSAYSTYHKEQCLHALIDGSIHVLVEKHGNIVEIAKRIAEDRSRDDIRTFLSSKLKDPRPDNEIRAIDSSIDLTARLISMMEFGELQYAFSGRKGLVWEAGTLKDSVHRQFSTPVVLGHDVKLEKMFNGRNLGRIAGIEIVWTDNLADHLRMSNEDREVAIFHHASFLKHQQWSLFPAGLIDDTLQTLALLFPEADDDTTRWFNRQPTTLNIDRHLIKCGKLKGNERQIERFTFWHDRLVVLKQTFDESRPTTLSQWWCDRRNGVQWYTFWVAILVLLLTVFFGLIQCLEGALQVYKAYHPS</sequence>
<evidence type="ECO:0000313" key="2">
    <source>
        <dbReference type="EMBL" id="KAI1617983.1"/>
    </source>
</evidence>
<evidence type="ECO:0000313" key="3">
    <source>
        <dbReference type="Proteomes" id="UP001203852"/>
    </source>
</evidence>
<accession>A0AAN6E504</accession>
<evidence type="ECO:0000256" key="1">
    <source>
        <dbReference type="SAM" id="Phobius"/>
    </source>
</evidence>
<organism evidence="2 3">
    <name type="scientific">Exophiala viscosa</name>
    <dbReference type="NCBI Taxonomy" id="2486360"/>
    <lineage>
        <taxon>Eukaryota</taxon>
        <taxon>Fungi</taxon>
        <taxon>Dikarya</taxon>
        <taxon>Ascomycota</taxon>
        <taxon>Pezizomycotina</taxon>
        <taxon>Eurotiomycetes</taxon>
        <taxon>Chaetothyriomycetidae</taxon>
        <taxon>Chaetothyriales</taxon>
        <taxon>Herpotrichiellaceae</taxon>
        <taxon>Exophiala</taxon>
    </lineage>
</organism>
<reference evidence="2" key="1">
    <citation type="journal article" date="2022" name="bioRxiv">
        <title>Deciphering the potential niche of two novel black yeast fungi from a biological soil crust based on their genomes, phenotypes, and melanin regulation.</title>
        <authorList>
            <consortium name="DOE Joint Genome Institute"/>
            <person name="Carr E.C."/>
            <person name="Barton Q."/>
            <person name="Grambo S."/>
            <person name="Sullivan M."/>
            <person name="Renfro C.M."/>
            <person name="Kuo A."/>
            <person name="Pangilinan J."/>
            <person name="Lipzen A."/>
            <person name="Keymanesh K."/>
            <person name="Savage E."/>
            <person name="Barry K."/>
            <person name="Grigoriev I.V."/>
            <person name="Riekhof W.R."/>
            <person name="Harris S.S."/>
        </authorList>
    </citation>
    <scope>NUCLEOTIDE SEQUENCE</scope>
    <source>
        <strain evidence="2">JF 03-4F</strain>
    </source>
</reference>
<dbReference type="EMBL" id="MU404350">
    <property type="protein sequence ID" value="KAI1617983.1"/>
    <property type="molecule type" value="Genomic_DNA"/>
</dbReference>
<name>A0AAN6E504_9EURO</name>
<gene>
    <name evidence="2" type="ORF">EDD36DRAFT_425386</name>
</gene>
<keyword evidence="1" id="KW-0472">Membrane</keyword>
<keyword evidence="1" id="KW-1133">Transmembrane helix</keyword>
<comment type="caution">
    <text evidence="2">The sequence shown here is derived from an EMBL/GenBank/DDBJ whole genome shotgun (WGS) entry which is preliminary data.</text>
</comment>
<proteinExistence type="predicted"/>
<keyword evidence="1" id="KW-0812">Transmembrane</keyword>
<keyword evidence="3" id="KW-1185">Reference proteome</keyword>